<evidence type="ECO:0000313" key="3">
    <source>
        <dbReference type="Proteomes" id="UP000239735"/>
    </source>
</evidence>
<dbReference type="SUPFAM" id="SSF55729">
    <property type="entry name" value="Acyl-CoA N-acyltransferases (Nat)"/>
    <property type="match status" value="1"/>
</dbReference>
<feature type="domain" description="N-acetyltransferase" evidence="1">
    <location>
        <begin position="13"/>
        <end position="164"/>
    </location>
</feature>
<accession>A0A2N9M0M6</accession>
<dbReference type="PANTHER" id="PTHR43610">
    <property type="entry name" value="BLL6696 PROTEIN"/>
    <property type="match status" value="1"/>
</dbReference>
<dbReference type="PANTHER" id="PTHR43610:SF1">
    <property type="entry name" value="N-ACETYLTRANSFERASE DOMAIN-CONTAINING PROTEIN"/>
    <property type="match status" value="1"/>
</dbReference>
<keyword evidence="2" id="KW-0808">Transferase</keyword>
<name>A0A2N9M0M6_9BACT</name>
<reference evidence="3" key="1">
    <citation type="submission" date="2018-02" db="EMBL/GenBank/DDBJ databases">
        <authorList>
            <person name="Hausmann B."/>
        </authorList>
    </citation>
    <scope>NUCLEOTIDE SEQUENCE [LARGE SCALE GENOMIC DNA]</scope>
    <source>
        <strain evidence="3">Peat soil MAG SbA5</strain>
    </source>
</reference>
<protein>
    <submittedName>
        <fullName evidence="2">Putative acetyltransferase</fullName>
    </submittedName>
</protein>
<evidence type="ECO:0000313" key="2">
    <source>
        <dbReference type="EMBL" id="SPE29007.1"/>
    </source>
</evidence>
<dbReference type="GO" id="GO:0016747">
    <property type="term" value="F:acyltransferase activity, transferring groups other than amino-acyl groups"/>
    <property type="evidence" value="ECO:0007669"/>
    <property type="project" value="InterPro"/>
</dbReference>
<dbReference type="Gene3D" id="3.40.630.30">
    <property type="match status" value="1"/>
</dbReference>
<gene>
    <name evidence="2" type="ORF">SBA5_70097</name>
</gene>
<dbReference type="InterPro" id="IPR016181">
    <property type="entry name" value="Acyl_CoA_acyltransferase"/>
</dbReference>
<proteinExistence type="predicted"/>
<dbReference type="InterPro" id="IPR000182">
    <property type="entry name" value="GNAT_dom"/>
</dbReference>
<organism evidence="2 3">
    <name type="scientific">Candidatus Sulfuritelmatomonas gaucii</name>
    <dbReference type="NCBI Taxonomy" id="2043161"/>
    <lineage>
        <taxon>Bacteria</taxon>
        <taxon>Pseudomonadati</taxon>
        <taxon>Acidobacteriota</taxon>
        <taxon>Terriglobia</taxon>
        <taxon>Terriglobales</taxon>
        <taxon>Acidobacteriaceae</taxon>
        <taxon>Candidatus Sulfuritelmatomonas</taxon>
    </lineage>
</organism>
<dbReference type="Proteomes" id="UP000239735">
    <property type="component" value="Unassembled WGS sequence"/>
</dbReference>
<dbReference type="AlphaFoldDB" id="A0A2N9M0M6"/>
<dbReference type="Pfam" id="PF13302">
    <property type="entry name" value="Acetyltransf_3"/>
    <property type="match status" value="1"/>
</dbReference>
<sequence>MILDPPVLSGKTIRLEPLALSHAEALTAASAGSPALYQWSAVPVGRDAVLQYIQAAVALRDAGTAVPFVTVRISDGVVLGSTRFFDIERWPWPTGHPRHGREHPDACEIGYTWLTAPAIRSAANTEAKLLMLTHAFEVWGMLRVCLHTDARNKRSQAAIERIGGKFEGVLRAHRLAADFTPRDSFRYSIVAAEWPDAKQRLIERLRSN</sequence>
<dbReference type="EMBL" id="OKRB01000130">
    <property type="protein sequence ID" value="SPE29007.1"/>
    <property type="molecule type" value="Genomic_DNA"/>
</dbReference>
<dbReference type="OrthoDB" id="9795199at2"/>
<evidence type="ECO:0000259" key="1">
    <source>
        <dbReference type="Pfam" id="PF13302"/>
    </source>
</evidence>